<protein>
    <submittedName>
        <fullName evidence="1">Uncharacterized protein</fullName>
    </submittedName>
</protein>
<dbReference type="AlphaFoldDB" id="W9RC11"/>
<organism evidence="1 2">
    <name type="scientific">Morus notabilis</name>
    <dbReference type="NCBI Taxonomy" id="981085"/>
    <lineage>
        <taxon>Eukaryota</taxon>
        <taxon>Viridiplantae</taxon>
        <taxon>Streptophyta</taxon>
        <taxon>Embryophyta</taxon>
        <taxon>Tracheophyta</taxon>
        <taxon>Spermatophyta</taxon>
        <taxon>Magnoliopsida</taxon>
        <taxon>eudicotyledons</taxon>
        <taxon>Gunneridae</taxon>
        <taxon>Pentapetalae</taxon>
        <taxon>rosids</taxon>
        <taxon>fabids</taxon>
        <taxon>Rosales</taxon>
        <taxon>Moraceae</taxon>
        <taxon>Moreae</taxon>
        <taxon>Morus</taxon>
    </lineage>
</organism>
<name>W9RC11_9ROSA</name>
<proteinExistence type="predicted"/>
<evidence type="ECO:0000313" key="1">
    <source>
        <dbReference type="EMBL" id="EXB50277.1"/>
    </source>
</evidence>
<dbReference type="Proteomes" id="UP000030645">
    <property type="component" value="Unassembled WGS sequence"/>
</dbReference>
<keyword evidence="2" id="KW-1185">Reference proteome</keyword>
<evidence type="ECO:0000313" key="2">
    <source>
        <dbReference type="Proteomes" id="UP000030645"/>
    </source>
</evidence>
<sequence length="70" mass="7750">MPPPSLEWELYVVGFLVISDEVRGSGGHVQFANQILPPQYWGPLEVVSNREYVVVAATSHGIGDFIVSFF</sequence>
<gene>
    <name evidence="1" type="ORF">L484_017814</name>
</gene>
<dbReference type="EMBL" id="KE343994">
    <property type="protein sequence ID" value="EXB50277.1"/>
    <property type="molecule type" value="Genomic_DNA"/>
</dbReference>
<reference evidence="2" key="1">
    <citation type="submission" date="2013-01" db="EMBL/GenBank/DDBJ databases">
        <title>Draft Genome Sequence of a Mulberry Tree, Morus notabilis C.K. Schneid.</title>
        <authorList>
            <person name="He N."/>
            <person name="Zhao S."/>
        </authorList>
    </citation>
    <scope>NUCLEOTIDE SEQUENCE</scope>
</reference>
<accession>W9RC11</accession>